<dbReference type="PANTHER" id="PTHR47755:SF1">
    <property type="entry name" value="CELL DIVISION PROTEIN FTSX"/>
    <property type="match status" value="1"/>
</dbReference>
<comment type="subcellular location">
    <subcellularLocation>
        <location evidence="2">Cell membrane</location>
        <topology evidence="2">Multi-pass membrane protein</topology>
    </subcellularLocation>
</comment>
<keyword evidence="11 12" id="KW-0131">Cell cycle</keyword>
<dbReference type="GO" id="GO:0005886">
    <property type="term" value="C:plasma membrane"/>
    <property type="evidence" value="ECO:0007669"/>
    <property type="project" value="UniProtKB-SubCell"/>
</dbReference>
<comment type="subunit">
    <text evidence="4">Forms a membrane-associated complex with FtsE.</text>
</comment>
<dbReference type="EMBL" id="JAMOIL010000010">
    <property type="protein sequence ID" value="MCM0620500.1"/>
    <property type="molecule type" value="Genomic_DNA"/>
</dbReference>
<evidence type="ECO:0000256" key="8">
    <source>
        <dbReference type="ARBA" id="ARBA00022692"/>
    </source>
</evidence>
<evidence type="ECO:0000256" key="11">
    <source>
        <dbReference type="ARBA" id="ARBA00023306"/>
    </source>
</evidence>
<evidence type="ECO:0000256" key="12">
    <source>
        <dbReference type="PIRNR" id="PIRNR003097"/>
    </source>
</evidence>
<evidence type="ECO:0000256" key="13">
    <source>
        <dbReference type="SAM" id="Phobius"/>
    </source>
</evidence>
<sequence length="303" mass="33053">MRYVLSNLGQGLRRNTSMHLAVILTLFVSLTMVGTALMVRSQAEKTVDQWGSELQITVYLCRADDSNARCLGEVSNEEKRAIGQVLDDSAQVDSWELESKAEAFEKVKELYSDDADRFEGENAVLTEDDMPESIWVTLKSPDQFEAVTSAVAGLDGVSSVRDQRQTINPLLKIMSGMQVGSLAIAVALIIAALLLVANTIRLTAFARRKEIGIMRLVGASGAYIALPFLLEVLVTTLVAVGLAVGTLAGFMFFGVQRVFSQYLGFIPWIGWEDWAFASIVVAILGPVLSLVPTLLLTSKYLKV</sequence>
<accession>A0A9X2IG80</accession>
<keyword evidence="7 12" id="KW-0132">Cell division</keyword>
<dbReference type="InterPro" id="IPR003838">
    <property type="entry name" value="ABC3_permease_C"/>
</dbReference>
<dbReference type="InterPro" id="IPR004513">
    <property type="entry name" value="FtsX"/>
</dbReference>
<evidence type="ECO:0000313" key="17">
    <source>
        <dbReference type="Proteomes" id="UP001139485"/>
    </source>
</evidence>
<feature type="transmembrane region" description="Helical" evidence="13">
    <location>
        <begin position="221"/>
        <end position="254"/>
    </location>
</feature>
<reference evidence="16" key="1">
    <citation type="submission" date="2022-05" db="EMBL/GenBank/DDBJ databases">
        <authorList>
            <person name="Tuo L."/>
        </authorList>
    </citation>
    <scope>NUCLEOTIDE SEQUENCE</scope>
    <source>
        <strain evidence="16">BSK12Z-4</strain>
    </source>
</reference>
<keyword evidence="10 12" id="KW-0472">Membrane</keyword>
<dbReference type="Pfam" id="PF02687">
    <property type="entry name" value="FtsX"/>
    <property type="match status" value="1"/>
</dbReference>
<keyword evidence="6 12" id="KW-1003">Cell membrane</keyword>
<dbReference type="GO" id="GO:0051301">
    <property type="term" value="P:cell division"/>
    <property type="evidence" value="ECO:0007669"/>
    <property type="project" value="UniProtKB-KW"/>
</dbReference>
<evidence type="ECO:0000256" key="7">
    <source>
        <dbReference type="ARBA" id="ARBA00022618"/>
    </source>
</evidence>
<evidence type="ECO:0000256" key="10">
    <source>
        <dbReference type="ARBA" id="ARBA00023136"/>
    </source>
</evidence>
<dbReference type="InterPro" id="IPR040690">
    <property type="entry name" value="FtsX_ECD"/>
</dbReference>
<evidence type="ECO:0000256" key="1">
    <source>
        <dbReference type="ARBA" id="ARBA00003552"/>
    </source>
</evidence>
<dbReference type="RefSeq" id="WP_250054081.1">
    <property type="nucleotide sequence ID" value="NZ_JAMJPH010000018.1"/>
</dbReference>
<feature type="transmembrane region" description="Helical" evidence="13">
    <location>
        <begin position="179"/>
        <end position="200"/>
    </location>
</feature>
<dbReference type="Pfam" id="PF18075">
    <property type="entry name" value="FtsX_ECD"/>
    <property type="match status" value="1"/>
</dbReference>
<dbReference type="InterPro" id="IPR047929">
    <property type="entry name" value="FtsX_actino"/>
</dbReference>
<keyword evidence="8 13" id="KW-0812">Transmembrane</keyword>
<keyword evidence="17" id="KW-1185">Reference proteome</keyword>
<feature type="domain" description="ABC3 transporter permease C-terminal" evidence="14">
    <location>
        <begin position="183"/>
        <end position="299"/>
    </location>
</feature>
<evidence type="ECO:0000256" key="9">
    <source>
        <dbReference type="ARBA" id="ARBA00022989"/>
    </source>
</evidence>
<comment type="function">
    <text evidence="1">Part of the ABC transporter FtsEX involved in cellular division.</text>
</comment>
<evidence type="ECO:0000313" key="16">
    <source>
        <dbReference type="EMBL" id="MCM0620500.1"/>
    </source>
</evidence>
<dbReference type="NCBIfam" id="NF038346">
    <property type="entry name" value="FtsX_actino"/>
    <property type="match status" value="1"/>
</dbReference>
<dbReference type="AlphaFoldDB" id="A0A9X2IG80"/>
<feature type="transmembrane region" description="Helical" evidence="13">
    <location>
        <begin position="274"/>
        <end position="296"/>
    </location>
</feature>
<evidence type="ECO:0000256" key="2">
    <source>
        <dbReference type="ARBA" id="ARBA00004651"/>
    </source>
</evidence>
<proteinExistence type="inferred from homology"/>
<feature type="transmembrane region" description="Helical" evidence="13">
    <location>
        <begin position="20"/>
        <end position="39"/>
    </location>
</feature>
<dbReference type="Proteomes" id="UP001139485">
    <property type="component" value="Unassembled WGS sequence"/>
</dbReference>
<evidence type="ECO:0000256" key="3">
    <source>
        <dbReference type="ARBA" id="ARBA00007379"/>
    </source>
</evidence>
<evidence type="ECO:0000256" key="4">
    <source>
        <dbReference type="ARBA" id="ARBA00011160"/>
    </source>
</evidence>
<dbReference type="PIRSF" id="PIRSF003097">
    <property type="entry name" value="FtsX"/>
    <property type="match status" value="1"/>
</dbReference>
<dbReference type="Gene3D" id="3.30.70.3040">
    <property type="match status" value="1"/>
</dbReference>
<organism evidence="16 17">
    <name type="scientific">Nocardioides bruguierae</name>
    <dbReference type="NCBI Taxonomy" id="2945102"/>
    <lineage>
        <taxon>Bacteria</taxon>
        <taxon>Bacillati</taxon>
        <taxon>Actinomycetota</taxon>
        <taxon>Actinomycetes</taxon>
        <taxon>Propionibacteriales</taxon>
        <taxon>Nocardioidaceae</taxon>
        <taxon>Nocardioides</taxon>
    </lineage>
</organism>
<gene>
    <name evidence="16" type="primary">ftsX</name>
    <name evidence="16" type="ORF">M8330_09355</name>
</gene>
<evidence type="ECO:0000256" key="6">
    <source>
        <dbReference type="ARBA" id="ARBA00022475"/>
    </source>
</evidence>
<evidence type="ECO:0000259" key="14">
    <source>
        <dbReference type="Pfam" id="PF02687"/>
    </source>
</evidence>
<comment type="caution">
    <text evidence="16">The sequence shown here is derived from an EMBL/GenBank/DDBJ whole genome shotgun (WGS) entry which is preliminary data.</text>
</comment>
<keyword evidence="9 13" id="KW-1133">Transmembrane helix</keyword>
<name>A0A9X2IG80_9ACTN</name>
<protein>
    <recommendedName>
        <fullName evidence="5 12">Cell division protein FtsX</fullName>
    </recommendedName>
</protein>
<feature type="domain" description="FtsX extracellular" evidence="15">
    <location>
        <begin position="54"/>
        <end position="160"/>
    </location>
</feature>
<comment type="similarity">
    <text evidence="3 12">Belongs to the ABC-4 integral membrane protein family. FtsX subfamily.</text>
</comment>
<evidence type="ECO:0000256" key="5">
    <source>
        <dbReference type="ARBA" id="ARBA00021907"/>
    </source>
</evidence>
<dbReference type="PANTHER" id="PTHR47755">
    <property type="entry name" value="CELL DIVISION PROTEIN FTSX"/>
    <property type="match status" value="1"/>
</dbReference>
<evidence type="ECO:0000259" key="15">
    <source>
        <dbReference type="Pfam" id="PF18075"/>
    </source>
</evidence>